<gene>
    <name evidence="3" type="ORF">PYCCODRAFT_1431509</name>
</gene>
<name>A0A1Y2J2U4_TRAC3</name>
<proteinExistence type="inferred from homology"/>
<evidence type="ECO:0000313" key="4">
    <source>
        <dbReference type="Proteomes" id="UP000193067"/>
    </source>
</evidence>
<feature type="compositionally biased region" description="Pro residues" evidence="2">
    <location>
        <begin position="340"/>
        <end position="350"/>
    </location>
</feature>
<dbReference type="PANTHER" id="PTHR12875">
    <property type="entry name" value="GOLGI TO ER TRAFFIC PROTEIN 4 HOMOLOG"/>
    <property type="match status" value="1"/>
</dbReference>
<accession>A0A1Y2J2U4</accession>
<dbReference type="OrthoDB" id="10252405at2759"/>
<comment type="similarity">
    <text evidence="1">Belongs to the GET4 family.</text>
</comment>
<reference evidence="3 4" key="1">
    <citation type="journal article" date="2015" name="Biotechnol. Biofuels">
        <title>Enhanced degradation of softwood versus hardwood by the white-rot fungus Pycnoporus coccineus.</title>
        <authorList>
            <person name="Couturier M."/>
            <person name="Navarro D."/>
            <person name="Chevret D."/>
            <person name="Henrissat B."/>
            <person name="Piumi F."/>
            <person name="Ruiz-Duenas F.J."/>
            <person name="Martinez A.T."/>
            <person name="Grigoriev I.V."/>
            <person name="Riley R."/>
            <person name="Lipzen A."/>
            <person name="Berrin J.G."/>
            <person name="Master E.R."/>
            <person name="Rosso M.N."/>
        </authorList>
    </citation>
    <scope>NUCLEOTIDE SEQUENCE [LARGE SCALE GENOMIC DNA]</scope>
    <source>
        <strain evidence="3 4">BRFM310</strain>
    </source>
</reference>
<evidence type="ECO:0000256" key="2">
    <source>
        <dbReference type="SAM" id="MobiDB-lite"/>
    </source>
</evidence>
<dbReference type="EMBL" id="KZ084090">
    <property type="protein sequence ID" value="OSD06512.1"/>
    <property type="molecule type" value="Genomic_DNA"/>
</dbReference>
<dbReference type="Gene3D" id="1.25.40.10">
    <property type="entry name" value="Tetratricopeptide repeat domain"/>
    <property type="match status" value="1"/>
</dbReference>
<organism evidence="3 4">
    <name type="scientific">Trametes coccinea (strain BRFM310)</name>
    <name type="common">Pycnoporus coccineus</name>
    <dbReference type="NCBI Taxonomy" id="1353009"/>
    <lineage>
        <taxon>Eukaryota</taxon>
        <taxon>Fungi</taxon>
        <taxon>Dikarya</taxon>
        <taxon>Basidiomycota</taxon>
        <taxon>Agaricomycotina</taxon>
        <taxon>Agaricomycetes</taxon>
        <taxon>Polyporales</taxon>
        <taxon>Polyporaceae</taxon>
        <taxon>Trametes</taxon>
    </lineage>
</organism>
<feature type="region of interest" description="Disordered" evidence="2">
    <location>
        <begin position="330"/>
        <end position="350"/>
    </location>
</feature>
<dbReference type="STRING" id="1353009.A0A1Y2J2U4"/>
<dbReference type="GO" id="GO:0045048">
    <property type="term" value="P:protein insertion into ER membrane"/>
    <property type="evidence" value="ECO:0007669"/>
    <property type="project" value="InterPro"/>
</dbReference>
<dbReference type="PANTHER" id="PTHR12875:SF0">
    <property type="entry name" value="GOLGI TO ER TRAFFIC PROTEIN 4 HOMOLOG"/>
    <property type="match status" value="1"/>
</dbReference>
<evidence type="ECO:0000256" key="1">
    <source>
        <dbReference type="ARBA" id="ARBA00005351"/>
    </source>
</evidence>
<dbReference type="GO" id="GO:0005829">
    <property type="term" value="C:cytosol"/>
    <property type="evidence" value="ECO:0007669"/>
    <property type="project" value="TreeGrafter"/>
</dbReference>
<dbReference type="Proteomes" id="UP000193067">
    <property type="component" value="Unassembled WGS sequence"/>
</dbReference>
<dbReference type="Pfam" id="PF04190">
    <property type="entry name" value="GET4"/>
    <property type="match status" value="1"/>
</dbReference>
<sequence length="350" mass="37788">MPPARVTSSARALEAILPLIASGQPYEAHQKARTFAARYNKSKQYDTAIDVLFQSARELLKAGQQGSGTDLTSFLLDVYEAKGETVNNESRGRLTQLIALTGSSGSWRKTIIDKAIAWSVKVGPHPAGDPDLHHYVGELLYKEGSFAAAEPHFLAAGKRDSGRVLAEMFVEWAGPDGPPGPFALRGTIPYLQNGNILAARTFINHFVSQLTTRRASLLSPHQPTPIPVGKPTDSEMDEIVFTTDSTLNFVQLAMRACQRAQGDKNKAMREAWVRLCGTYQSKGGLVANREVRKALSEIAELFFAIPPPRAQQANPLGDMISAMFGGAPQGAAPSRRVLTPAPPTSTPGLD</sequence>
<dbReference type="InterPro" id="IPR007317">
    <property type="entry name" value="GET4"/>
</dbReference>
<keyword evidence="4" id="KW-1185">Reference proteome</keyword>
<dbReference type="InterPro" id="IPR011990">
    <property type="entry name" value="TPR-like_helical_dom_sf"/>
</dbReference>
<protein>
    <submittedName>
        <fullName evidence="3">DUF410-domain-containing protein</fullName>
    </submittedName>
</protein>
<dbReference type="AlphaFoldDB" id="A0A1Y2J2U4"/>
<evidence type="ECO:0000313" key="3">
    <source>
        <dbReference type="EMBL" id="OSD06512.1"/>
    </source>
</evidence>